<dbReference type="EMBL" id="MU001633">
    <property type="protein sequence ID" value="KAF2485480.1"/>
    <property type="molecule type" value="Genomic_DNA"/>
</dbReference>
<accession>A0A6A6PZC3</accession>
<protein>
    <submittedName>
        <fullName evidence="1">Uncharacterized protein</fullName>
    </submittedName>
</protein>
<dbReference type="RefSeq" id="XP_033592049.1">
    <property type="nucleotide sequence ID" value="XM_033729146.1"/>
</dbReference>
<organism evidence="1 2">
    <name type="scientific">Neohortaea acidophila</name>
    <dbReference type="NCBI Taxonomy" id="245834"/>
    <lineage>
        <taxon>Eukaryota</taxon>
        <taxon>Fungi</taxon>
        <taxon>Dikarya</taxon>
        <taxon>Ascomycota</taxon>
        <taxon>Pezizomycotina</taxon>
        <taxon>Dothideomycetes</taxon>
        <taxon>Dothideomycetidae</taxon>
        <taxon>Mycosphaerellales</taxon>
        <taxon>Teratosphaeriaceae</taxon>
        <taxon>Neohortaea</taxon>
    </lineage>
</organism>
<name>A0A6A6PZC3_9PEZI</name>
<dbReference type="GeneID" id="54470148"/>
<keyword evidence="2" id="KW-1185">Reference proteome</keyword>
<proteinExistence type="predicted"/>
<evidence type="ECO:0000313" key="1">
    <source>
        <dbReference type="EMBL" id="KAF2485480.1"/>
    </source>
</evidence>
<gene>
    <name evidence="1" type="ORF">BDY17DRAFT_104458</name>
</gene>
<evidence type="ECO:0000313" key="2">
    <source>
        <dbReference type="Proteomes" id="UP000799767"/>
    </source>
</evidence>
<dbReference type="Proteomes" id="UP000799767">
    <property type="component" value="Unassembled WGS sequence"/>
</dbReference>
<sequence length="218" mass="23584">MTSFATFRTASTPAASSVWLCDTGASRGPQGLQTKLTVMHGLQCAMQSTSELASEVCGNVLHECRRKRVFVVHVVDFRVADLSTGGEQIGHTAQQTDGVVQPDIFDAWGERGGEVGDGLVYWNKINYKPPQEVRTRHVLILKSYFLTAWHTVPKISTPSRSAVAESSTIGSGSYKCSRSHSLKSAGVFLAVIGAAAVRHAKADKVRRGTKVFMMSVDV</sequence>
<reference evidence="1" key="1">
    <citation type="journal article" date="2020" name="Stud. Mycol.">
        <title>101 Dothideomycetes genomes: a test case for predicting lifestyles and emergence of pathogens.</title>
        <authorList>
            <person name="Haridas S."/>
            <person name="Albert R."/>
            <person name="Binder M."/>
            <person name="Bloem J."/>
            <person name="Labutti K."/>
            <person name="Salamov A."/>
            <person name="Andreopoulos B."/>
            <person name="Baker S."/>
            <person name="Barry K."/>
            <person name="Bills G."/>
            <person name="Bluhm B."/>
            <person name="Cannon C."/>
            <person name="Castanera R."/>
            <person name="Culley D."/>
            <person name="Daum C."/>
            <person name="Ezra D."/>
            <person name="Gonzalez J."/>
            <person name="Henrissat B."/>
            <person name="Kuo A."/>
            <person name="Liang C."/>
            <person name="Lipzen A."/>
            <person name="Lutzoni F."/>
            <person name="Magnuson J."/>
            <person name="Mondo S."/>
            <person name="Nolan M."/>
            <person name="Ohm R."/>
            <person name="Pangilinan J."/>
            <person name="Park H.-J."/>
            <person name="Ramirez L."/>
            <person name="Alfaro M."/>
            <person name="Sun H."/>
            <person name="Tritt A."/>
            <person name="Yoshinaga Y."/>
            <person name="Zwiers L.-H."/>
            <person name="Turgeon B."/>
            <person name="Goodwin S."/>
            <person name="Spatafora J."/>
            <person name="Crous P."/>
            <person name="Grigoriev I."/>
        </authorList>
    </citation>
    <scope>NUCLEOTIDE SEQUENCE</scope>
    <source>
        <strain evidence="1">CBS 113389</strain>
    </source>
</reference>
<dbReference type="AlphaFoldDB" id="A0A6A6PZC3"/>